<comment type="caution">
    <text evidence="1">The sequence shown here is derived from an EMBL/GenBank/DDBJ whole genome shotgun (WGS) entry which is preliminary data.</text>
</comment>
<evidence type="ECO:0000313" key="2">
    <source>
        <dbReference type="Proteomes" id="UP000809337"/>
    </source>
</evidence>
<proteinExistence type="predicted"/>
<sequence>MAEITSTLLTGTGARVVAETTLGASDTFVFKPGVNQVLTLRNASGGALTPNIDGDGGTSVPVAGVGSVDVSGGLTLASIANGAVVAIPTDTIAAYLKGVITITGADDMVATLTRF</sequence>
<protein>
    <submittedName>
        <fullName evidence="1">Uncharacterized protein</fullName>
    </submittedName>
</protein>
<dbReference type="Proteomes" id="UP000809337">
    <property type="component" value="Unassembled WGS sequence"/>
</dbReference>
<reference evidence="1" key="1">
    <citation type="submission" date="2021-01" db="EMBL/GenBank/DDBJ databases">
        <title>Diatom-associated Roseobacters Show Island Model of Population Structure.</title>
        <authorList>
            <person name="Qu L."/>
            <person name="Feng X."/>
            <person name="Chen Y."/>
            <person name="Li L."/>
            <person name="Wang X."/>
            <person name="Hu Z."/>
            <person name="Wang H."/>
            <person name="Luo H."/>
        </authorList>
    </citation>
    <scope>NUCLEOTIDE SEQUENCE</scope>
    <source>
        <strain evidence="1">SM26-45</strain>
    </source>
</reference>
<name>A0A9Q2P4L6_9RHOB</name>
<evidence type="ECO:0000313" key="1">
    <source>
        <dbReference type="EMBL" id="MBM2356377.1"/>
    </source>
</evidence>
<dbReference type="RefSeq" id="WP_231035263.1">
    <property type="nucleotide sequence ID" value="NZ_JAJNGX010000015.1"/>
</dbReference>
<organism evidence="1 2">
    <name type="scientific">Pseudosulfitobacter pseudonitzschiae</name>
    <dbReference type="NCBI Taxonomy" id="1402135"/>
    <lineage>
        <taxon>Bacteria</taxon>
        <taxon>Pseudomonadati</taxon>
        <taxon>Pseudomonadota</taxon>
        <taxon>Alphaproteobacteria</taxon>
        <taxon>Rhodobacterales</taxon>
        <taxon>Roseobacteraceae</taxon>
        <taxon>Pseudosulfitobacter</taxon>
    </lineage>
</organism>
<dbReference type="EMBL" id="JAFBWN010000015">
    <property type="protein sequence ID" value="MBM2356377.1"/>
    <property type="molecule type" value="Genomic_DNA"/>
</dbReference>
<dbReference type="AlphaFoldDB" id="A0A9Q2P4L6"/>
<gene>
    <name evidence="1" type="ORF">JQX14_17615</name>
</gene>
<accession>A0A9Q2P4L6</accession>